<proteinExistence type="inferred from homology"/>
<keyword evidence="8" id="KW-1185">Reference proteome</keyword>
<dbReference type="Pfam" id="PF10144">
    <property type="entry name" value="SMP_2"/>
    <property type="match status" value="1"/>
</dbReference>
<dbReference type="EMBL" id="CP103416">
    <property type="protein sequence ID" value="UVW34804.1"/>
    <property type="molecule type" value="Genomic_DNA"/>
</dbReference>
<dbReference type="Proteomes" id="UP001059934">
    <property type="component" value="Chromosome"/>
</dbReference>
<name>A0ABY5TNJ7_9GAMM</name>
<evidence type="ECO:0000256" key="6">
    <source>
        <dbReference type="ARBA" id="ARBA00023136"/>
    </source>
</evidence>
<keyword evidence="4" id="KW-0812">Transmembrane</keyword>
<evidence type="ECO:0000256" key="5">
    <source>
        <dbReference type="ARBA" id="ARBA00022989"/>
    </source>
</evidence>
<reference evidence="7" key="1">
    <citation type="submission" date="2022-08" db="EMBL/GenBank/DDBJ databases">
        <title>Catabolic pathway analysis in culturable SAR92 clade bacteria reveals their overlooked roles in DMSP degradation in coastal seas.</title>
        <authorList>
            <person name="He X."/>
            <person name="Zhang X."/>
            <person name="Zhang Y."/>
        </authorList>
    </citation>
    <scope>NUCLEOTIDE SEQUENCE</scope>
    <source>
        <strain evidence="7">H455</strain>
    </source>
</reference>
<evidence type="ECO:0000256" key="2">
    <source>
        <dbReference type="ARBA" id="ARBA00005362"/>
    </source>
</evidence>
<accession>A0ABY5TNJ7</accession>
<comment type="similarity">
    <text evidence="2">Belongs to the Smp family.</text>
</comment>
<dbReference type="InterPro" id="IPR019305">
    <property type="entry name" value="Uncharacterised_Smp"/>
</dbReference>
<organism evidence="7 8">
    <name type="scientific">SAR92 clade bacterium H455</name>
    <dbReference type="NCBI Taxonomy" id="2974818"/>
    <lineage>
        <taxon>Bacteria</taxon>
        <taxon>Pseudomonadati</taxon>
        <taxon>Pseudomonadota</taxon>
        <taxon>Gammaproteobacteria</taxon>
        <taxon>Cellvibrionales</taxon>
        <taxon>Porticoccaceae</taxon>
        <taxon>SAR92 clade</taxon>
    </lineage>
</organism>
<evidence type="ECO:0000313" key="8">
    <source>
        <dbReference type="Proteomes" id="UP001059934"/>
    </source>
</evidence>
<protein>
    <submittedName>
        <fullName evidence="7">YtjB family periplasmic protein</fullName>
    </submittedName>
</protein>
<keyword evidence="5" id="KW-1133">Transmembrane helix</keyword>
<evidence type="ECO:0000256" key="4">
    <source>
        <dbReference type="ARBA" id="ARBA00022692"/>
    </source>
</evidence>
<gene>
    <name evidence="7" type="ORF">NYF23_12415</name>
</gene>
<evidence type="ECO:0000256" key="3">
    <source>
        <dbReference type="ARBA" id="ARBA00022475"/>
    </source>
</evidence>
<evidence type="ECO:0000313" key="7">
    <source>
        <dbReference type="EMBL" id="UVW34804.1"/>
    </source>
</evidence>
<comment type="subcellular location">
    <subcellularLocation>
        <location evidence="1">Cell membrane</location>
    </subcellularLocation>
</comment>
<sequence length="399" mass="44515">MHRQFSLAKKIPALALSACLTLGLFGWALLSSHASQLSQQALQEKGDLTINQLVELIRGPLFNGDSISIQVALQNVTEDKIILDASVYDIGGQLVAQSKKPFPENSKAVSFSRNIALQDTQAGRVLISVDSQAIQQRHSQVVSNWLLLWAVFTLLSSYGCFRFAEQLSRRLRMLTNRLPGSSESLDDEMASLELRLQPLLSKSSDEGLSDTGYYCSLITATIKNRRRLESQLNRQNLTQLFEKIDYCTLRTLELYAGQRIEGGSGSINFYIRSTQVSKQHLLVCLMAIYSLQQVLERLSEELGIDLEICWALCSDKLPSAPLFSHHEGLNKLKSATASLTDELEKGAIAVQSAEFDIEQLSSIARFLPFKENCFVLQGFPEGRQMLLEKQIQHLASICL</sequence>
<evidence type="ECO:0000256" key="1">
    <source>
        <dbReference type="ARBA" id="ARBA00004236"/>
    </source>
</evidence>
<keyword evidence="6" id="KW-0472">Membrane</keyword>
<keyword evidence="3" id="KW-1003">Cell membrane</keyword>